<keyword evidence="3" id="KW-0479">Metal-binding</keyword>
<sequence>MLPCSSSSATSSRQNEDYLYEYDELEQKSILDAKPWTKDPNYFRKVRISAIALLKMLNHAHSGGNIEVMGSMQGKVKGDCFLVMDAFPLPVEGTETRVNAQAQGNEFLVDYHEKSKTVQRPEHVIGWYHSHPGYGCWLSGIDVSTQMTQQQYQDPFVAIVVDPIRTISSGKVDLGAFRTYPADYKPADSEAVEYQNIPLNKIEDFGVHCKRYYQLEVSYFKSSLDSSLLDLLWNKYWINNLSSSPLVTNREYISKQISDIGEKLEQIQTQVSSYYHGFGYKSMEFSNIRDSRKGNKMTQVTRDAERTSFDLVQGLMNQLVKSKLFGV</sequence>
<dbReference type="InterPro" id="IPR037518">
    <property type="entry name" value="MPN"/>
</dbReference>
<dbReference type="Pfam" id="PF01398">
    <property type="entry name" value="JAB"/>
    <property type="match status" value="1"/>
</dbReference>
<dbReference type="GO" id="GO:0006508">
    <property type="term" value="P:proteolysis"/>
    <property type="evidence" value="ECO:0007669"/>
    <property type="project" value="UniProtKB-KW"/>
</dbReference>
<dbReference type="Gramene" id="EME28558">
    <property type="protein sequence ID" value="EME28558"/>
    <property type="gene ID" value="Gasu_39360"/>
</dbReference>
<dbReference type="CDD" id="cd08069">
    <property type="entry name" value="MPN_RPN11_CSN5"/>
    <property type="match status" value="1"/>
</dbReference>
<dbReference type="eggNOG" id="KOG1554">
    <property type="taxonomic scope" value="Eukaryota"/>
</dbReference>
<dbReference type="InterPro" id="IPR050242">
    <property type="entry name" value="JAMM_MPN+_peptidase_M67A"/>
</dbReference>
<dbReference type="AlphaFoldDB" id="M2XY34"/>
<dbReference type="GO" id="GO:0008237">
    <property type="term" value="F:metallopeptidase activity"/>
    <property type="evidence" value="ECO:0007669"/>
    <property type="project" value="UniProtKB-KW"/>
</dbReference>
<feature type="domain" description="MPN" evidence="8">
    <location>
        <begin position="46"/>
        <end position="183"/>
    </location>
</feature>
<dbReference type="RefSeq" id="XP_005705078.1">
    <property type="nucleotide sequence ID" value="XM_005705021.1"/>
</dbReference>
<reference evidence="10" key="1">
    <citation type="journal article" date="2013" name="Science">
        <title>Gene transfer from bacteria and archaea facilitated evolution of an extremophilic eukaryote.</title>
        <authorList>
            <person name="Schonknecht G."/>
            <person name="Chen W.H."/>
            <person name="Ternes C.M."/>
            <person name="Barbier G.G."/>
            <person name="Shrestha R.P."/>
            <person name="Stanke M."/>
            <person name="Brautigam A."/>
            <person name="Baker B.J."/>
            <person name="Banfield J.F."/>
            <person name="Garavito R.M."/>
            <person name="Carr K."/>
            <person name="Wilkerson C."/>
            <person name="Rensing S.A."/>
            <person name="Gagneul D."/>
            <person name="Dickenson N.E."/>
            <person name="Oesterhelt C."/>
            <person name="Lercher M.J."/>
            <person name="Weber A.P."/>
        </authorList>
    </citation>
    <scope>NUCLEOTIDE SEQUENCE [LARGE SCALE GENOMIC DNA]</scope>
    <source>
        <strain evidence="10">074W</strain>
    </source>
</reference>
<evidence type="ECO:0000256" key="2">
    <source>
        <dbReference type="ARBA" id="ARBA00022670"/>
    </source>
</evidence>
<comment type="similarity">
    <text evidence="1">Belongs to the peptidase M67A family. CSN5 subfamily.</text>
</comment>
<keyword evidence="5" id="KW-0378">Hydrolase</keyword>
<evidence type="ECO:0000256" key="3">
    <source>
        <dbReference type="ARBA" id="ARBA00022723"/>
    </source>
</evidence>
<dbReference type="MEROPS" id="M67.A01"/>
<organism evidence="9 10">
    <name type="scientific">Galdieria sulphuraria</name>
    <name type="common">Red alga</name>
    <dbReference type="NCBI Taxonomy" id="130081"/>
    <lineage>
        <taxon>Eukaryota</taxon>
        <taxon>Rhodophyta</taxon>
        <taxon>Bangiophyceae</taxon>
        <taxon>Galdieriales</taxon>
        <taxon>Galdieriaceae</taxon>
        <taxon>Galdieria</taxon>
    </lineage>
</organism>
<evidence type="ECO:0000256" key="5">
    <source>
        <dbReference type="ARBA" id="ARBA00022801"/>
    </source>
</evidence>
<dbReference type="FunFam" id="3.40.140.10:FF:000003">
    <property type="entry name" value="COP9 signalosome complex subunit 5"/>
    <property type="match status" value="1"/>
</dbReference>
<evidence type="ECO:0000256" key="6">
    <source>
        <dbReference type="ARBA" id="ARBA00022833"/>
    </source>
</evidence>
<evidence type="ECO:0000256" key="4">
    <source>
        <dbReference type="ARBA" id="ARBA00022790"/>
    </source>
</evidence>
<protein>
    <submittedName>
        <fullName evidence="9">COP9 signalosome complex subunit 5</fullName>
    </submittedName>
</protein>
<proteinExistence type="inferred from homology"/>
<dbReference type="InterPro" id="IPR000555">
    <property type="entry name" value="JAMM/MPN+_dom"/>
</dbReference>
<dbReference type="GO" id="GO:0008180">
    <property type="term" value="C:COP9 signalosome"/>
    <property type="evidence" value="ECO:0007669"/>
    <property type="project" value="UniProtKB-KW"/>
</dbReference>
<dbReference type="OMA" id="VKMKLFQ"/>
<accession>M2XY34</accession>
<keyword evidence="7" id="KW-0482">Metalloprotease</keyword>
<dbReference type="KEGG" id="gsl:Gasu_39360"/>
<dbReference type="OrthoDB" id="10266268at2759"/>
<dbReference type="Proteomes" id="UP000030680">
    <property type="component" value="Unassembled WGS sequence"/>
</dbReference>
<keyword evidence="10" id="KW-1185">Reference proteome</keyword>
<dbReference type="STRING" id="130081.M2XY34"/>
<dbReference type="InterPro" id="IPR040961">
    <property type="entry name" value="CSN5_C"/>
</dbReference>
<dbReference type="EMBL" id="KB454518">
    <property type="protein sequence ID" value="EME28558.1"/>
    <property type="molecule type" value="Genomic_DNA"/>
</dbReference>
<dbReference type="PROSITE" id="PS50249">
    <property type="entry name" value="MPN"/>
    <property type="match status" value="1"/>
</dbReference>
<dbReference type="GeneID" id="17087419"/>
<dbReference type="Pfam" id="PF18323">
    <property type="entry name" value="CSN5_C"/>
    <property type="match status" value="1"/>
</dbReference>
<keyword evidence="4" id="KW-0736">Signalosome</keyword>
<dbReference type="SUPFAM" id="SSF102712">
    <property type="entry name" value="JAB1/MPN domain"/>
    <property type="match status" value="1"/>
</dbReference>
<dbReference type="Gene3D" id="3.40.140.10">
    <property type="entry name" value="Cytidine Deaminase, domain 2"/>
    <property type="match status" value="1"/>
</dbReference>
<keyword evidence="2" id="KW-0645">Protease</keyword>
<evidence type="ECO:0000313" key="9">
    <source>
        <dbReference type="EMBL" id="EME28558.1"/>
    </source>
</evidence>
<dbReference type="SMART" id="SM00232">
    <property type="entry name" value="JAB_MPN"/>
    <property type="match status" value="1"/>
</dbReference>
<evidence type="ECO:0000313" key="10">
    <source>
        <dbReference type="Proteomes" id="UP000030680"/>
    </source>
</evidence>
<dbReference type="GO" id="GO:0046872">
    <property type="term" value="F:metal ion binding"/>
    <property type="evidence" value="ECO:0007669"/>
    <property type="project" value="UniProtKB-KW"/>
</dbReference>
<keyword evidence="6" id="KW-0862">Zinc</keyword>
<dbReference type="PANTHER" id="PTHR10410">
    <property type="entry name" value="EUKARYOTIC TRANSLATION INITIATION FACTOR 3 -RELATED"/>
    <property type="match status" value="1"/>
</dbReference>
<evidence type="ECO:0000256" key="7">
    <source>
        <dbReference type="ARBA" id="ARBA00023049"/>
    </source>
</evidence>
<evidence type="ECO:0000256" key="1">
    <source>
        <dbReference type="ARBA" id="ARBA00006008"/>
    </source>
</evidence>
<gene>
    <name evidence="9" type="ORF">Gasu_39360</name>
</gene>
<name>M2XY34_GALSU</name>
<dbReference type="GO" id="GO:1990641">
    <property type="term" value="P:response to iron ion starvation"/>
    <property type="evidence" value="ECO:0007669"/>
    <property type="project" value="EnsemblPlants"/>
</dbReference>
<evidence type="ECO:0000259" key="8">
    <source>
        <dbReference type="PROSITE" id="PS50249"/>
    </source>
</evidence>